<protein>
    <submittedName>
        <fullName evidence="2">Golgi organization protein 2 homolog</fullName>
    </submittedName>
</protein>
<evidence type="ECO:0000256" key="1">
    <source>
        <dbReference type="SAM" id="MobiDB-lite"/>
    </source>
</evidence>
<evidence type="ECO:0000313" key="2">
    <source>
        <dbReference type="EMBL" id="CAB9513986.1"/>
    </source>
</evidence>
<evidence type="ECO:0000313" key="3">
    <source>
        <dbReference type="Proteomes" id="UP001153069"/>
    </source>
</evidence>
<accession>A0A9N8HHA8</accession>
<dbReference type="EMBL" id="CAICTM010000624">
    <property type="protein sequence ID" value="CAB9513986.1"/>
    <property type="molecule type" value="Genomic_DNA"/>
</dbReference>
<proteinExistence type="predicted"/>
<sequence>MPLSAQKDLLDDCRPMCLILFIHQPATSNSKYSLVVAANRDEVYSRPTERVHYWPTSQTCRSTNDDEILAGKDLEAGGMWMGITSKQGRFAAVTNFREPRRDEQDAQARPSHATRKSRGDLVSDFLTSNVSPLKYLEAIEADQTCFYSGFNLLVGDASDGLYCYSNRSNDGNGNSLIQGNIQKLESGRVYALCNRFLDYPWPKVIRAKQRFSAVLENAISDDNSSSKILSTSESDQEMELRTKLFEVLKDSTKAPDKDVPHKDTGCPEAFEKMVSSPFMESDWYGTRACSVLLVGNNKNNNNNHHSSSFVERSFGPHGEFQGEVHETWG</sequence>
<dbReference type="PANTHER" id="PTHR17985">
    <property type="entry name" value="SER/THR-RICH PROTEIN T10 IN DGCR REGION"/>
    <property type="match status" value="1"/>
</dbReference>
<comment type="caution">
    <text evidence="2">The sequence shown here is derived from an EMBL/GenBank/DDBJ whole genome shotgun (WGS) entry which is preliminary data.</text>
</comment>
<reference evidence="2" key="1">
    <citation type="submission" date="2020-06" db="EMBL/GenBank/DDBJ databases">
        <authorList>
            <consortium name="Plant Systems Biology data submission"/>
        </authorList>
    </citation>
    <scope>NUCLEOTIDE SEQUENCE</scope>
    <source>
        <strain evidence="2">D6</strain>
    </source>
</reference>
<name>A0A9N8HHA8_9STRA</name>
<dbReference type="InterPro" id="IPR008551">
    <property type="entry name" value="TANGO2"/>
</dbReference>
<dbReference type="Proteomes" id="UP001153069">
    <property type="component" value="Unassembled WGS sequence"/>
</dbReference>
<feature type="region of interest" description="Disordered" evidence="1">
    <location>
        <begin position="96"/>
        <end position="117"/>
    </location>
</feature>
<dbReference type="PANTHER" id="PTHR17985:SF8">
    <property type="entry name" value="TRANSPORT AND GOLGI ORGANIZATION PROTEIN 2 HOMOLOG"/>
    <property type="match status" value="1"/>
</dbReference>
<organism evidence="2 3">
    <name type="scientific">Seminavis robusta</name>
    <dbReference type="NCBI Taxonomy" id="568900"/>
    <lineage>
        <taxon>Eukaryota</taxon>
        <taxon>Sar</taxon>
        <taxon>Stramenopiles</taxon>
        <taxon>Ochrophyta</taxon>
        <taxon>Bacillariophyta</taxon>
        <taxon>Bacillariophyceae</taxon>
        <taxon>Bacillariophycidae</taxon>
        <taxon>Naviculales</taxon>
        <taxon>Naviculaceae</taxon>
        <taxon>Seminavis</taxon>
    </lineage>
</organism>
<dbReference type="AlphaFoldDB" id="A0A9N8HHA8"/>
<dbReference type="Pfam" id="PF05742">
    <property type="entry name" value="TANGO2"/>
    <property type="match status" value="1"/>
</dbReference>
<feature type="compositionally biased region" description="Basic and acidic residues" evidence="1">
    <location>
        <begin position="97"/>
        <end position="106"/>
    </location>
</feature>
<gene>
    <name evidence="2" type="ORF">SEMRO_625_G177490.1</name>
</gene>
<keyword evidence="3" id="KW-1185">Reference proteome</keyword>
<dbReference type="OrthoDB" id="57786at2759"/>